<evidence type="ECO:0000313" key="5">
    <source>
        <dbReference type="Proteomes" id="UP000270036"/>
    </source>
</evidence>
<gene>
    <name evidence="2" type="ORF">HY04_09570</name>
    <name evidence="3" type="ORF">NCTC13489_01642</name>
</gene>
<dbReference type="EMBL" id="LR134441">
    <property type="protein sequence ID" value="VEH99657.1"/>
    <property type="molecule type" value="Genomic_DNA"/>
</dbReference>
<keyword evidence="1" id="KW-1133">Transmembrane helix</keyword>
<evidence type="ECO:0000313" key="3">
    <source>
        <dbReference type="EMBL" id="VEH99657.1"/>
    </source>
</evidence>
<organism evidence="3 5">
    <name type="scientific">Kaistella antarctica</name>
    <dbReference type="NCBI Taxonomy" id="266748"/>
    <lineage>
        <taxon>Bacteria</taxon>
        <taxon>Pseudomonadati</taxon>
        <taxon>Bacteroidota</taxon>
        <taxon>Flavobacteriia</taxon>
        <taxon>Flavobacteriales</taxon>
        <taxon>Weeksellaceae</taxon>
        <taxon>Chryseobacterium group</taxon>
        <taxon>Kaistella</taxon>
    </lineage>
</organism>
<keyword evidence="1" id="KW-0472">Membrane</keyword>
<dbReference type="KEGG" id="cant:NCTC13489_01642"/>
<feature type="transmembrane region" description="Helical" evidence="1">
    <location>
        <begin position="38"/>
        <end position="59"/>
    </location>
</feature>
<keyword evidence="4" id="KW-1185">Reference proteome</keyword>
<proteinExistence type="predicted"/>
<evidence type="ECO:0000313" key="4">
    <source>
        <dbReference type="Proteomes" id="UP000028349"/>
    </source>
</evidence>
<dbReference type="Proteomes" id="UP000028349">
    <property type="component" value="Unassembled WGS sequence"/>
</dbReference>
<evidence type="ECO:0008006" key="6">
    <source>
        <dbReference type="Google" id="ProtNLM"/>
    </source>
</evidence>
<feature type="transmembrane region" description="Helical" evidence="1">
    <location>
        <begin position="6"/>
        <end position="26"/>
    </location>
</feature>
<dbReference type="STRING" id="266748.HY04_09570"/>
<dbReference type="EMBL" id="JPEP01000002">
    <property type="protein sequence ID" value="KEY18719.1"/>
    <property type="molecule type" value="Genomic_DNA"/>
</dbReference>
<feature type="transmembrane region" description="Helical" evidence="1">
    <location>
        <begin position="79"/>
        <end position="100"/>
    </location>
</feature>
<dbReference type="Proteomes" id="UP000270036">
    <property type="component" value="Chromosome"/>
</dbReference>
<name>A0A3S4VF47_9FLAO</name>
<evidence type="ECO:0000313" key="2">
    <source>
        <dbReference type="EMBL" id="KEY18719.1"/>
    </source>
</evidence>
<protein>
    <recommendedName>
        <fullName evidence="6">DUF4870 domain-containing protein</fullName>
    </recommendedName>
</protein>
<reference evidence="3 5" key="2">
    <citation type="submission" date="2018-12" db="EMBL/GenBank/DDBJ databases">
        <authorList>
            <consortium name="Pathogen Informatics"/>
        </authorList>
    </citation>
    <scope>NUCLEOTIDE SEQUENCE [LARGE SCALE GENOMIC DNA]</scope>
    <source>
        <strain evidence="3 5">NCTC13489</strain>
    </source>
</reference>
<reference evidence="2 4" key="1">
    <citation type="submission" date="2014-07" db="EMBL/GenBank/DDBJ databases">
        <authorList>
            <person name="Pisani N.G."/>
            <person name="Newman J.D."/>
        </authorList>
    </citation>
    <scope>NUCLEOTIDE SEQUENCE [LARGE SCALE GENOMIC DNA]</scope>
    <source>
        <strain evidence="2 4">LMG 24720</strain>
    </source>
</reference>
<accession>A0A3S4VF47</accession>
<keyword evidence="1" id="KW-0812">Transmembrane</keyword>
<evidence type="ECO:0000256" key="1">
    <source>
        <dbReference type="SAM" id="Phobius"/>
    </source>
</evidence>
<sequence length="109" mass="12657">MLSTIILTILLFILPIIFVVISERVLRNFNLKNIVKTLNKSFLVQFSLCLLLFLIVWSLNLKYSSQDSNILENTLIETLYYFSVIGIFYYLPPLIILNLITKSWKKPAG</sequence>
<dbReference type="AlphaFoldDB" id="A0A3S4VF47"/>